<comment type="caution">
    <text evidence="1">The sequence shown here is derived from an EMBL/GenBank/DDBJ whole genome shotgun (WGS) entry which is preliminary data.</text>
</comment>
<dbReference type="OrthoDB" id="3787411at2"/>
<name>A0A4Q5J5L4_9ACTN</name>
<evidence type="ECO:0000313" key="2">
    <source>
        <dbReference type="Proteomes" id="UP000291189"/>
    </source>
</evidence>
<gene>
    <name evidence="1" type="ORF">ETU37_05325</name>
</gene>
<keyword evidence="2" id="KW-1185">Reference proteome</keyword>
<protein>
    <submittedName>
        <fullName evidence="1">Uncharacterized protein</fullName>
    </submittedName>
</protein>
<sequence length="83" mass="8662">MSYLLLYGVGGWSQRWQIPEGQDDLVHTEIARLGQEGIGRLSVIDSQTDAVATLVIAWQSVAAAVVIDSAGAGVGDSATGQYA</sequence>
<dbReference type="AlphaFoldDB" id="A0A4Q5J5L4"/>
<proteinExistence type="predicted"/>
<dbReference type="RefSeq" id="WP_129986056.1">
    <property type="nucleotide sequence ID" value="NZ_SDPU01000013.1"/>
</dbReference>
<dbReference type="Proteomes" id="UP000291189">
    <property type="component" value="Unassembled WGS sequence"/>
</dbReference>
<organism evidence="1 2">
    <name type="scientific">Nocardioides iriomotensis</name>
    <dbReference type="NCBI Taxonomy" id="715784"/>
    <lineage>
        <taxon>Bacteria</taxon>
        <taxon>Bacillati</taxon>
        <taxon>Actinomycetota</taxon>
        <taxon>Actinomycetes</taxon>
        <taxon>Propionibacteriales</taxon>
        <taxon>Nocardioidaceae</taxon>
        <taxon>Nocardioides</taxon>
    </lineage>
</organism>
<dbReference type="EMBL" id="SDPU01000013">
    <property type="protein sequence ID" value="RYU13942.1"/>
    <property type="molecule type" value="Genomic_DNA"/>
</dbReference>
<accession>A0A4Q5J5L4</accession>
<reference evidence="1 2" key="1">
    <citation type="submission" date="2019-01" db="EMBL/GenBank/DDBJ databases">
        <title>Nocardioides guangzhouensis sp. nov., an actinobacterium isolated from soil.</title>
        <authorList>
            <person name="Fu Y."/>
            <person name="Cai Y."/>
            <person name="Lin Z."/>
            <person name="Chen P."/>
        </authorList>
    </citation>
    <scope>NUCLEOTIDE SEQUENCE [LARGE SCALE GENOMIC DNA]</scope>
    <source>
        <strain evidence="1 2">NBRC 105384</strain>
    </source>
</reference>
<evidence type="ECO:0000313" key="1">
    <source>
        <dbReference type="EMBL" id="RYU13942.1"/>
    </source>
</evidence>